<comment type="caution">
    <text evidence="2">The sequence shown here is derived from an EMBL/GenBank/DDBJ whole genome shotgun (WGS) entry which is preliminary data.</text>
</comment>
<dbReference type="Pfam" id="PF03372">
    <property type="entry name" value="Exo_endo_phos"/>
    <property type="match status" value="1"/>
</dbReference>
<protein>
    <recommendedName>
        <fullName evidence="1">Endonuclease/exonuclease/phosphatase domain-containing protein</fullName>
    </recommendedName>
</protein>
<evidence type="ECO:0000313" key="3">
    <source>
        <dbReference type="Proteomes" id="UP001085076"/>
    </source>
</evidence>
<feature type="domain" description="Endonuclease/exonuclease/phosphatase" evidence="1">
    <location>
        <begin position="6"/>
        <end position="106"/>
    </location>
</feature>
<dbReference type="AlphaFoldDB" id="A0A9D5BTI9"/>
<accession>A0A9D5BTI9</accession>
<gene>
    <name evidence="2" type="ORF">J5N97_001609</name>
</gene>
<organism evidence="2 3">
    <name type="scientific">Dioscorea zingiberensis</name>
    <dbReference type="NCBI Taxonomy" id="325984"/>
    <lineage>
        <taxon>Eukaryota</taxon>
        <taxon>Viridiplantae</taxon>
        <taxon>Streptophyta</taxon>
        <taxon>Embryophyta</taxon>
        <taxon>Tracheophyta</taxon>
        <taxon>Spermatophyta</taxon>
        <taxon>Magnoliopsida</taxon>
        <taxon>Liliopsida</taxon>
        <taxon>Dioscoreales</taxon>
        <taxon>Dioscoreaceae</taxon>
        <taxon>Dioscorea</taxon>
    </lineage>
</organism>
<dbReference type="SUPFAM" id="SSF56219">
    <property type="entry name" value="DNase I-like"/>
    <property type="match status" value="1"/>
</dbReference>
<dbReference type="PANTHER" id="PTHR33710">
    <property type="entry name" value="BNAC02G09200D PROTEIN"/>
    <property type="match status" value="1"/>
</dbReference>
<dbReference type="GO" id="GO:0003824">
    <property type="term" value="F:catalytic activity"/>
    <property type="evidence" value="ECO:0007669"/>
    <property type="project" value="InterPro"/>
</dbReference>
<sequence>MELEIFSSFDLPWILLGDFNAILTNEEHRGGRFDYYNPKSKLFNEFINVNHLFDLGYIGSPFTWCNNQLGLARRWARLDRFLANNDWVSKFDSYFNKHLPRTASDHSPLLLTATSGSQHKHRVFRFDNYWFEYNACHMNVSRAWTSLTTANPMQAVSHFISKTKFYLNKWRTKELTPLDEQISKVEEDILQLEALESSLEYSDLVSLALRGLYNKHVALLRQNTL</sequence>
<dbReference type="PANTHER" id="PTHR33710:SF71">
    <property type="entry name" value="ENDONUCLEASE_EXONUCLEASE_PHOSPHATASE DOMAIN-CONTAINING PROTEIN"/>
    <property type="match status" value="1"/>
</dbReference>
<dbReference type="InterPro" id="IPR036691">
    <property type="entry name" value="Endo/exonu/phosph_ase_sf"/>
</dbReference>
<proteinExistence type="predicted"/>
<evidence type="ECO:0000259" key="1">
    <source>
        <dbReference type="Pfam" id="PF03372"/>
    </source>
</evidence>
<dbReference type="EMBL" id="JAGGNH010000072">
    <property type="protein sequence ID" value="KAJ0960519.1"/>
    <property type="molecule type" value="Genomic_DNA"/>
</dbReference>
<name>A0A9D5BTI9_9LILI</name>
<evidence type="ECO:0000313" key="2">
    <source>
        <dbReference type="EMBL" id="KAJ0960519.1"/>
    </source>
</evidence>
<dbReference type="Proteomes" id="UP001085076">
    <property type="component" value="Unassembled WGS sequence"/>
</dbReference>
<dbReference type="InterPro" id="IPR005135">
    <property type="entry name" value="Endo/exonuclease/phosphatase"/>
</dbReference>
<keyword evidence="3" id="KW-1185">Reference proteome</keyword>
<reference evidence="2 3" key="1">
    <citation type="journal article" date="2022" name="Hortic Res">
        <title>The genome of Dioscorea zingiberensis sheds light on the biosynthesis, origin and evolution of the medicinally important diosgenin saponins.</title>
        <authorList>
            <person name="Li Y."/>
            <person name="Tan C."/>
            <person name="Li Z."/>
            <person name="Guo J."/>
            <person name="Li S."/>
            <person name="Chen X."/>
            <person name="Wang C."/>
            <person name="Dai X."/>
            <person name="Yang H."/>
            <person name="Song W."/>
            <person name="Hou L."/>
            <person name="Xu J."/>
            <person name="Tong Z."/>
            <person name="Xu A."/>
            <person name="Yuan X."/>
            <person name="Wang W."/>
            <person name="Yang Q."/>
            <person name="Chen L."/>
            <person name="Sun Z."/>
            <person name="Wang K."/>
            <person name="Pan B."/>
            <person name="Chen J."/>
            <person name="Bao Y."/>
            <person name="Liu F."/>
            <person name="Qi X."/>
            <person name="Gang D.R."/>
            <person name="Wen J."/>
            <person name="Li J."/>
        </authorList>
    </citation>
    <scope>NUCLEOTIDE SEQUENCE [LARGE SCALE GENOMIC DNA]</scope>
    <source>
        <strain evidence="2">Dzin_1.0</strain>
    </source>
</reference>
<dbReference type="Gene3D" id="3.60.10.10">
    <property type="entry name" value="Endonuclease/exonuclease/phosphatase"/>
    <property type="match status" value="1"/>
</dbReference>
<dbReference type="OrthoDB" id="786811at2759"/>